<proteinExistence type="predicted"/>
<dbReference type="AlphaFoldDB" id="A0AAV6TME3"/>
<protein>
    <submittedName>
        <fullName evidence="1">Uncharacterized protein</fullName>
    </submittedName>
</protein>
<evidence type="ECO:0000313" key="2">
    <source>
        <dbReference type="Proteomes" id="UP000827092"/>
    </source>
</evidence>
<keyword evidence="2" id="KW-1185">Reference proteome</keyword>
<evidence type="ECO:0000313" key="1">
    <source>
        <dbReference type="EMBL" id="KAG8172957.1"/>
    </source>
</evidence>
<name>A0AAV6TME3_9ARAC</name>
<reference evidence="1 2" key="1">
    <citation type="journal article" date="2022" name="Nat. Ecol. Evol.">
        <title>A masculinizing supergene underlies an exaggerated male reproductive morph in a spider.</title>
        <authorList>
            <person name="Hendrickx F."/>
            <person name="De Corte Z."/>
            <person name="Sonet G."/>
            <person name="Van Belleghem S.M."/>
            <person name="Kostlbacher S."/>
            <person name="Vangestel C."/>
        </authorList>
    </citation>
    <scope>NUCLEOTIDE SEQUENCE [LARGE SCALE GENOMIC DNA]</scope>
    <source>
        <strain evidence="1">W744_W776</strain>
    </source>
</reference>
<gene>
    <name evidence="1" type="ORF">JTE90_025178</name>
</gene>
<organism evidence="1 2">
    <name type="scientific">Oedothorax gibbosus</name>
    <dbReference type="NCBI Taxonomy" id="931172"/>
    <lineage>
        <taxon>Eukaryota</taxon>
        <taxon>Metazoa</taxon>
        <taxon>Ecdysozoa</taxon>
        <taxon>Arthropoda</taxon>
        <taxon>Chelicerata</taxon>
        <taxon>Arachnida</taxon>
        <taxon>Araneae</taxon>
        <taxon>Araneomorphae</taxon>
        <taxon>Entelegynae</taxon>
        <taxon>Araneoidea</taxon>
        <taxon>Linyphiidae</taxon>
        <taxon>Erigoninae</taxon>
        <taxon>Oedothorax</taxon>
    </lineage>
</organism>
<comment type="caution">
    <text evidence="1">The sequence shown here is derived from an EMBL/GenBank/DDBJ whole genome shotgun (WGS) entry which is preliminary data.</text>
</comment>
<dbReference type="Proteomes" id="UP000827092">
    <property type="component" value="Unassembled WGS sequence"/>
</dbReference>
<accession>A0AAV6TME3</accession>
<dbReference type="EMBL" id="JAFNEN010002204">
    <property type="protein sequence ID" value="KAG8172957.1"/>
    <property type="molecule type" value="Genomic_DNA"/>
</dbReference>
<sequence length="148" mass="16333">MRKRDLSPLVAEGGEAKHEGYSTGVVIDTLVEGHLYKTPPFLKKLKGNQFSIVPDGGDTPDIEFFAEPCPQIHLSGNVTSGCYTIFCEGHELSTCQDFINALCLLMSYYYTLNVEFPKKALNTMTFVKCALLKIVDGRIPPKVLNGQS</sequence>